<evidence type="ECO:0000259" key="8">
    <source>
        <dbReference type="Pfam" id="PF01494"/>
    </source>
</evidence>
<dbReference type="GO" id="GO:0071949">
    <property type="term" value="F:FAD binding"/>
    <property type="evidence" value="ECO:0007669"/>
    <property type="project" value="InterPro"/>
</dbReference>
<evidence type="ECO:0000256" key="7">
    <source>
        <dbReference type="ARBA" id="ARBA00023033"/>
    </source>
</evidence>
<dbReference type="GO" id="GO:0004497">
    <property type="term" value="F:monooxygenase activity"/>
    <property type="evidence" value="ECO:0007669"/>
    <property type="project" value="UniProtKB-KW"/>
</dbReference>
<proteinExistence type="inferred from homology"/>
<dbReference type="EMBL" id="FNEK01000006">
    <property type="protein sequence ID" value="SDI72661.1"/>
    <property type="molecule type" value="Genomic_DNA"/>
</dbReference>
<dbReference type="Pfam" id="PF01494">
    <property type="entry name" value="FAD_binding_3"/>
    <property type="match status" value="1"/>
</dbReference>
<evidence type="ECO:0000256" key="5">
    <source>
        <dbReference type="ARBA" id="ARBA00022827"/>
    </source>
</evidence>
<dbReference type="InterPro" id="IPR010971">
    <property type="entry name" value="UbiH/COQ6"/>
</dbReference>
<dbReference type="InterPro" id="IPR036188">
    <property type="entry name" value="FAD/NAD-bd_sf"/>
</dbReference>
<dbReference type="RefSeq" id="WP_093150551.1">
    <property type="nucleotide sequence ID" value="NZ_FNEK01000006.1"/>
</dbReference>
<name>A0A1G8MXE1_9RHOB</name>
<accession>A0A1G8MXE1</accession>
<comment type="cofactor">
    <cofactor evidence="1">
        <name>FAD</name>
        <dbReference type="ChEBI" id="CHEBI:57692"/>
    </cofactor>
</comment>
<dbReference type="InterPro" id="IPR051205">
    <property type="entry name" value="UbiH/COQ6_monooxygenase"/>
</dbReference>
<dbReference type="SUPFAM" id="SSF51905">
    <property type="entry name" value="FAD/NAD(P)-binding domain"/>
    <property type="match status" value="1"/>
</dbReference>
<dbReference type="NCBIfam" id="TIGR01988">
    <property type="entry name" value="Ubi-OHases"/>
    <property type="match status" value="1"/>
</dbReference>
<dbReference type="PRINTS" id="PR00420">
    <property type="entry name" value="RNGMNOXGNASE"/>
</dbReference>
<comment type="similarity">
    <text evidence="3">Belongs to the UbiH/COQ6 family.</text>
</comment>
<dbReference type="GO" id="GO:0016705">
    <property type="term" value="F:oxidoreductase activity, acting on paired donors, with incorporation or reduction of molecular oxygen"/>
    <property type="evidence" value="ECO:0007669"/>
    <property type="project" value="InterPro"/>
</dbReference>
<dbReference type="GO" id="GO:0006744">
    <property type="term" value="P:ubiquinone biosynthetic process"/>
    <property type="evidence" value="ECO:0007669"/>
    <property type="project" value="UniProtKB-UniPathway"/>
</dbReference>
<evidence type="ECO:0000256" key="3">
    <source>
        <dbReference type="ARBA" id="ARBA00005349"/>
    </source>
</evidence>
<keyword evidence="6" id="KW-0560">Oxidoreductase</keyword>
<evidence type="ECO:0000256" key="2">
    <source>
        <dbReference type="ARBA" id="ARBA00004749"/>
    </source>
</evidence>
<feature type="domain" description="FAD-binding" evidence="8">
    <location>
        <begin position="6"/>
        <end position="355"/>
    </location>
</feature>
<dbReference type="Gene3D" id="3.50.50.60">
    <property type="entry name" value="FAD/NAD(P)-binding domain"/>
    <property type="match status" value="2"/>
</dbReference>
<dbReference type="PANTHER" id="PTHR43876">
    <property type="entry name" value="UBIQUINONE BIOSYNTHESIS MONOOXYGENASE COQ6, MITOCHONDRIAL"/>
    <property type="match status" value="1"/>
</dbReference>
<evidence type="ECO:0000313" key="10">
    <source>
        <dbReference type="Proteomes" id="UP000199382"/>
    </source>
</evidence>
<dbReference type="Proteomes" id="UP000199382">
    <property type="component" value="Unassembled WGS sequence"/>
</dbReference>
<protein>
    <submittedName>
        <fullName evidence="9">2-octaprenyl-6-methoxyphenol hydroxylase</fullName>
    </submittedName>
</protein>
<dbReference type="PANTHER" id="PTHR43876:SF7">
    <property type="entry name" value="UBIQUINONE BIOSYNTHESIS MONOOXYGENASE COQ6, MITOCHONDRIAL"/>
    <property type="match status" value="1"/>
</dbReference>
<comment type="pathway">
    <text evidence="2">Cofactor biosynthesis; ubiquinone biosynthesis.</text>
</comment>
<sequence>MARTHTDILIAGGGIAGLTAALAFGRAGFRTVLVSPEPPVTEGNADGSDLRSTAFLQPAKNLFEQIGLLDDLAETATPLNILRVVDTVNWPPQIRDSREFLATDMGEQSFGWNLMNWRVLQGLARVLKAQENVDLRFGTSFVSMVARDSGAIVRLSNGDSVAAKLVIAADGRNSAVREAAGIGVKTTRYGQKTLAFVVSHPKPHANVSTEIYNQGGPFTLVPLQDLNGQPASAVVWMNRGPRAEELAAMEKTAFEARMSERSCYILGPLHLKSERRLWPIISQRAERLSAARVAIMAEAAHVIPPIGAQGLNTSLNDLILLRDLALMAGHDGLGGERMLKEYDRKRSADIRKRVQAIDLFNRVTRSPHPQVQNLRLTGMKAAHDLTALRHAIMRAGMGH</sequence>
<evidence type="ECO:0000256" key="1">
    <source>
        <dbReference type="ARBA" id="ARBA00001974"/>
    </source>
</evidence>
<dbReference type="UniPathway" id="UPA00232"/>
<dbReference type="AlphaFoldDB" id="A0A1G8MXE1"/>
<keyword evidence="10" id="KW-1185">Reference proteome</keyword>
<gene>
    <name evidence="9" type="ORF">SAMN04488026_100683</name>
</gene>
<keyword evidence="5" id="KW-0274">FAD</keyword>
<organism evidence="9 10">
    <name type="scientific">Aliiruegeria lutimaris</name>
    <dbReference type="NCBI Taxonomy" id="571298"/>
    <lineage>
        <taxon>Bacteria</taxon>
        <taxon>Pseudomonadati</taxon>
        <taxon>Pseudomonadota</taxon>
        <taxon>Alphaproteobacteria</taxon>
        <taxon>Rhodobacterales</taxon>
        <taxon>Roseobacteraceae</taxon>
        <taxon>Aliiruegeria</taxon>
    </lineage>
</organism>
<dbReference type="STRING" id="571298.SAMN04488026_100683"/>
<keyword evidence="4" id="KW-0285">Flavoprotein</keyword>
<evidence type="ECO:0000256" key="6">
    <source>
        <dbReference type="ARBA" id="ARBA00023002"/>
    </source>
</evidence>
<reference evidence="9 10" key="1">
    <citation type="submission" date="2016-10" db="EMBL/GenBank/DDBJ databases">
        <authorList>
            <person name="de Groot N.N."/>
        </authorList>
    </citation>
    <scope>NUCLEOTIDE SEQUENCE [LARGE SCALE GENOMIC DNA]</scope>
    <source>
        <strain evidence="9 10">DSM 25294</strain>
    </source>
</reference>
<dbReference type="InterPro" id="IPR002938">
    <property type="entry name" value="FAD-bd"/>
</dbReference>
<keyword evidence="7" id="KW-0503">Monooxygenase</keyword>
<evidence type="ECO:0000256" key="4">
    <source>
        <dbReference type="ARBA" id="ARBA00022630"/>
    </source>
</evidence>
<evidence type="ECO:0000313" key="9">
    <source>
        <dbReference type="EMBL" id="SDI72661.1"/>
    </source>
</evidence>
<dbReference type="OrthoDB" id="9796623at2"/>